<organism evidence="1 2">
    <name type="scientific">Flavilitoribacter nigricans (strain ATCC 23147 / DSM 23189 / NBRC 102662 / NCIMB 1420 / SS-2)</name>
    <name type="common">Lewinella nigricans</name>
    <dbReference type="NCBI Taxonomy" id="1122177"/>
    <lineage>
        <taxon>Bacteria</taxon>
        <taxon>Pseudomonadati</taxon>
        <taxon>Bacteroidota</taxon>
        <taxon>Saprospiria</taxon>
        <taxon>Saprospirales</taxon>
        <taxon>Lewinellaceae</taxon>
        <taxon>Flavilitoribacter</taxon>
    </lineage>
</organism>
<sequence>MGACFVGGIILPGLLGTFLAEKSTEKFKKYRMISVPYCTPDLREVAHLLHCSMLCDLAEVETSISTIFLRMFNLYEVIFEF</sequence>
<accession>A0A2D0NHF0</accession>
<name>A0A2D0NHF0_FLAN2</name>
<protein>
    <submittedName>
        <fullName evidence="1">Uncharacterized protein</fullName>
    </submittedName>
</protein>
<evidence type="ECO:0000313" key="2">
    <source>
        <dbReference type="Proteomes" id="UP000223913"/>
    </source>
</evidence>
<proteinExistence type="predicted"/>
<reference evidence="1 2" key="1">
    <citation type="submission" date="2017-10" db="EMBL/GenBank/DDBJ databases">
        <title>The draft genome sequence of Lewinella nigricans NBRC 102662.</title>
        <authorList>
            <person name="Wang K."/>
        </authorList>
    </citation>
    <scope>NUCLEOTIDE SEQUENCE [LARGE SCALE GENOMIC DNA]</scope>
    <source>
        <strain evidence="1 2">NBRC 102662</strain>
    </source>
</reference>
<dbReference type="EMBL" id="PDUD01000009">
    <property type="protein sequence ID" value="PHN07599.1"/>
    <property type="molecule type" value="Genomic_DNA"/>
</dbReference>
<keyword evidence="2" id="KW-1185">Reference proteome</keyword>
<gene>
    <name evidence="1" type="ORF">CRP01_05725</name>
</gene>
<evidence type="ECO:0000313" key="1">
    <source>
        <dbReference type="EMBL" id="PHN07599.1"/>
    </source>
</evidence>
<dbReference type="Proteomes" id="UP000223913">
    <property type="component" value="Unassembled WGS sequence"/>
</dbReference>
<dbReference type="AlphaFoldDB" id="A0A2D0NHF0"/>
<comment type="caution">
    <text evidence="1">The sequence shown here is derived from an EMBL/GenBank/DDBJ whole genome shotgun (WGS) entry which is preliminary data.</text>
</comment>